<dbReference type="KEGG" id="cmt:CCM_06992"/>
<proteinExistence type="predicted"/>
<dbReference type="AlphaFoldDB" id="G3JLJ8"/>
<dbReference type="EMBL" id="JH126403">
    <property type="protein sequence ID" value="EGX90572.1"/>
    <property type="molecule type" value="Genomic_DNA"/>
</dbReference>
<dbReference type="InParanoid" id="G3JLJ8"/>
<dbReference type="VEuPathDB" id="FungiDB:CCM_06992"/>
<protein>
    <submittedName>
        <fullName evidence="3">Uncharacterized protein</fullName>
    </submittedName>
</protein>
<feature type="region of interest" description="Disordered" evidence="1">
    <location>
        <begin position="81"/>
        <end position="157"/>
    </location>
</feature>
<dbReference type="HOGENOM" id="CLU_1677805_0_0_1"/>
<dbReference type="GeneID" id="18169003"/>
<feature type="compositionally biased region" description="Basic residues" evidence="1">
    <location>
        <begin position="108"/>
        <end position="117"/>
    </location>
</feature>
<accession>G3JLJ8</accession>
<organism evidence="3 4">
    <name type="scientific">Cordyceps militaris (strain CM01)</name>
    <name type="common">Caterpillar fungus</name>
    <dbReference type="NCBI Taxonomy" id="983644"/>
    <lineage>
        <taxon>Eukaryota</taxon>
        <taxon>Fungi</taxon>
        <taxon>Dikarya</taxon>
        <taxon>Ascomycota</taxon>
        <taxon>Pezizomycotina</taxon>
        <taxon>Sordariomycetes</taxon>
        <taxon>Hypocreomycetidae</taxon>
        <taxon>Hypocreales</taxon>
        <taxon>Cordycipitaceae</taxon>
        <taxon>Cordyceps</taxon>
    </lineage>
</organism>
<dbReference type="Proteomes" id="UP000001610">
    <property type="component" value="Unassembled WGS sequence"/>
</dbReference>
<keyword evidence="4" id="KW-1185">Reference proteome</keyword>
<evidence type="ECO:0000313" key="4">
    <source>
        <dbReference type="Proteomes" id="UP000001610"/>
    </source>
</evidence>
<feature type="compositionally biased region" description="Basic and acidic residues" evidence="1">
    <location>
        <begin position="91"/>
        <end position="102"/>
    </location>
</feature>
<gene>
    <name evidence="3" type="ORF">CCM_06992</name>
</gene>
<evidence type="ECO:0000256" key="2">
    <source>
        <dbReference type="SAM" id="SignalP"/>
    </source>
</evidence>
<name>G3JLJ8_CORMM</name>
<feature type="compositionally biased region" description="Acidic residues" evidence="1">
    <location>
        <begin position="144"/>
        <end position="157"/>
    </location>
</feature>
<evidence type="ECO:0000256" key="1">
    <source>
        <dbReference type="SAM" id="MobiDB-lite"/>
    </source>
</evidence>
<feature type="chain" id="PRO_5003446286" evidence="2">
    <location>
        <begin position="18"/>
        <end position="157"/>
    </location>
</feature>
<feature type="signal peptide" evidence="2">
    <location>
        <begin position="1"/>
        <end position="17"/>
    </location>
</feature>
<sequence>MCTVFLVIGLCGHYVRLRYEPEKSDDCPEARKLALAGKPVVSCTGKIKEKKEFPNVVCRREPCWLPYKQKKYGWVCCKCGTSNKSNTNKCSGDKCGKSKKPEIPGMPRKPRKPRKPHQPCVKCTPKEQKSSESPRTPTNLDVATVDDTDGDEATSAN</sequence>
<evidence type="ECO:0000313" key="3">
    <source>
        <dbReference type="EMBL" id="EGX90572.1"/>
    </source>
</evidence>
<dbReference type="RefSeq" id="XP_006672193.1">
    <property type="nucleotide sequence ID" value="XM_006672130.1"/>
</dbReference>
<keyword evidence="2" id="KW-0732">Signal</keyword>
<reference evidence="3 4" key="1">
    <citation type="journal article" date="2011" name="Genome Biol.">
        <title>Genome sequence of the insect pathogenic fungus Cordyceps militaris, a valued traditional Chinese medicine.</title>
        <authorList>
            <person name="Zheng P."/>
            <person name="Xia Y."/>
            <person name="Xiao G."/>
            <person name="Xiong C."/>
            <person name="Hu X."/>
            <person name="Zhang S."/>
            <person name="Zheng H."/>
            <person name="Huang Y."/>
            <person name="Zhou Y."/>
            <person name="Wang S."/>
            <person name="Zhao G.P."/>
            <person name="Liu X."/>
            <person name="St Leger R.J."/>
            <person name="Wang C."/>
        </authorList>
    </citation>
    <scope>NUCLEOTIDE SEQUENCE [LARGE SCALE GENOMIC DNA]</scope>
    <source>
        <strain evidence="3 4">CM01</strain>
    </source>
</reference>